<dbReference type="Gene3D" id="3.90.550.10">
    <property type="entry name" value="Spore Coat Polysaccharide Biosynthesis Protein SpsA, Chain A"/>
    <property type="match status" value="1"/>
</dbReference>
<dbReference type="Proteomes" id="UP001195903">
    <property type="component" value="Unassembled WGS sequence"/>
</dbReference>
<keyword evidence="4" id="KW-0396">Initiation factor</keyword>
<comment type="function">
    <text evidence="8">Acts as a component of the translation initiation factor 2B (eIF2B) complex, which catalyzes the exchange of GDP for GTP on the eukaryotic initiation factor 2 (eIF2) complex gamma subunit. Its guanine nucleotide exchange factor activity is repressed when bound to eIF2 complex phosphorylated on the alpha subunit, thereby limiting the amount of methionyl-initiator methionine tRNA available to the ribosome and consequently global translation is repressed.</text>
</comment>
<comment type="caution">
    <text evidence="11">The sequence shown here is derived from an EMBL/GenBank/DDBJ whole genome shotgun (WGS) entry which is preliminary data.</text>
</comment>
<evidence type="ECO:0000313" key="11">
    <source>
        <dbReference type="EMBL" id="MBT1442989.1"/>
    </source>
</evidence>
<gene>
    <name evidence="11" type="ORF">KJI95_00405</name>
</gene>
<dbReference type="Pfam" id="PF00483">
    <property type="entry name" value="NTP_transferase"/>
    <property type="match status" value="1"/>
</dbReference>
<feature type="domain" description="Nucleotidyl transferase" evidence="10">
    <location>
        <begin position="3"/>
        <end position="83"/>
    </location>
</feature>
<evidence type="ECO:0000259" key="10">
    <source>
        <dbReference type="Pfam" id="PF00483"/>
    </source>
</evidence>
<keyword evidence="12" id="KW-1185">Reference proteome</keyword>
<sequence length="490" mass="52611">MEAIVFANRHGNELIPLQHHYCPALLPIANRALIEYTLDDLKDAGVQRVRMVIGPMADAIEALIGDGRRWDLKVTYCLSHPQEQPQKLLARLGLNEDCDYLFVRGDILRSPCIKAFMTFATRLGGDRLVPRLDRLSPGLYCGKASSRMLAQALAWPLKTPRPSSDSVLEVLHGQCAHLDSFGSLMEANRLVAMGRFIGLKPRGARRPSGDPASPFYVGAHCSLPALQYQQGFGVIGEDCTLAANVSLKGVNVLGQGCVIGAQTELHSSLVLPGTAIGKGLYIKNKIVSGNLLIDPASGGALEVNDAALFCAASQKPQAQAFSLSQVSGRLTALSMLLALPLWPLASLGLKVLGMRLPIEFARSLKQVLFGRKALFSSNALFASNSHLGSEAKESTGKRALSAAQLLGSPASSNQAVFGPRQLGLLDTAPDEEIMLVEHEFNRLPLLGQLMLLRTLARARRKALADAGRAALVLDKISSDTLVHQPTSSSH</sequence>
<evidence type="ECO:0000313" key="12">
    <source>
        <dbReference type="Proteomes" id="UP001195903"/>
    </source>
</evidence>
<keyword evidence="3" id="KW-0963">Cytoplasm</keyword>
<evidence type="ECO:0000256" key="2">
    <source>
        <dbReference type="ARBA" id="ARBA00007878"/>
    </source>
</evidence>
<dbReference type="InterPro" id="IPR005835">
    <property type="entry name" value="NTP_transferase_dom"/>
</dbReference>
<organism evidence="11 12">
    <name type="scientific">Shewanella jiangmenensis</name>
    <dbReference type="NCBI Taxonomy" id="2837387"/>
    <lineage>
        <taxon>Bacteria</taxon>
        <taxon>Pseudomonadati</taxon>
        <taxon>Pseudomonadota</taxon>
        <taxon>Gammaproteobacteria</taxon>
        <taxon>Alteromonadales</taxon>
        <taxon>Shewanellaceae</taxon>
        <taxon>Shewanella</taxon>
    </lineage>
</organism>
<evidence type="ECO:0000256" key="3">
    <source>
        <dbReference type="ARBA" id="ARBA00022490"/>
    </source>
</evidence>
<accession>A0ABS5UY22</accession>
<evidence type="ECO:0000256" key="4">
    <source>
        <dbReference type="ARBA" id="ARBA00022540"/>
    </source>
</evidence>
<comment type="subcellular location">
    <subcellularLocation>
        <location evidence="1">Cytoplasm</location>
        <location evidence="1">Cytosol</location>
    </subcellularLocation>
</comment>
<keyword evidence="5" id="KW-0648">Protein biosynthesis</keyword>
<dbReference type="InterPro" id="IPR029044">
    <property type="entry name" value="Nucleotide-diphossugar_trans"/>
</dbReference>
<evidence type="ECO:0000256" key="1">
    <source>
        <dbReference type="ARBA" id="ARBA00004514"/>
    </source>
</evidence>
<name>A0ABS5UY22_9GAMM</name>
<dbReference type="PANTHER" id="PTHR45989:SF1">
    <property type="entry name" value="TRANSLATION INITIATION FACTOR EIF-2B SUBUNIT GAMMA"/>
    <property type="match status" value="1"/>
</dbReference>
<dbReference type="EMBL" id="JAHEPS010000001">
    <property type="protein sequence ID" value="MBT1442989.1"/>
    <property type="molecule type" value="Genomic_DNA"/>
</dbReference>
<evidence type="ECO:0000256" key="6">
    <source>
        <dbReference type="ARBA" id="ARBA00044196"/>
    </source>
</evidence>
<dbReference type="SUPFAM" id="SSF53448">
    <property type="entry name" value="Nucleotide-diphospho-sugar transferases"/>
    <property type="match status" value="1"/>
</dbReference>
<reference evidence="11 12" key="1">
    <citation type="submission" date="2021-05" db="EMBL/GenBank/DDBJ databases">
        <title>Shewanella sp. JM162201.</title>
        <authorList>
            <person name="Xu S."/>
            <person name="Li A."/>
        </authorList>
    </citation>
    <scope>NUCLEOTIDE SEQUENCE [LARGE SCALE GENOMIC DNA]</scope>
    <source>
        <strain evidence="11 12">JM162201</strain>
    </source>
</reference>
<dbReference type="RefSeq" id="WP_214505203.1">
    <property type="nucleotide sequence ID" value="NZ_JAHEPS010000001.1"/>
</dbReference>
<comment type="similarity">
    <text evidence="2">Belongs to the eIF-2B gamma/epsilon subunits family.</text>
</comment>
<dbReference type="Gene3D" id="2.160.10.10">
    <property type="entry name" value="Hexapeptide repeat proteins"/>
    <property type="match status" value="1"/>
</dbReference>
<evidence type="ECO:0000256" key="7">
    <source>
        <dbReference type="ARBA" id="ARBA00044229"/>
    </source>
</evidence>
<evidence type="ECO:0000256" key="8">
    <source>
        <dbReference type="ARBA" id="ARBA00045373"/>
    </source>
</evidence>
<evidence type="ECO:0000256" key="5">
    <source>
        <dbReference type="ARBA" id="ARBA00022917"/>
    </source>
</evidence>
<dbReference type="InterPro" id="IPR051960">
    <property type="entry name" value="eIF2B_gamma"/>
</dbReference>
<protein>
    <recommendedName>
        <fullName evidence="6">Translation initiation factor eIF2B subunit gamma</fullName>
    </recommendedName>
    <alternativeName>
        <fullName evidence="7">eIF2B GDP-GTP exchange factor subunit gamma</fullName>
    </alternativeName>
</protein>
<evidence type="ECO:0000256" key="9">
    <source>
        <dbReference type="ARBA" id="ARBA00046432"/>
    </source>
</evidence>
<comment type="subunit">
    <text evidence="9">Component of the translation initiation factor 2B (eIF2B) complex which is a heterodecamer of two sets of five different subunits: alpha, beta, gamma, delta and epsilon. Subunits alpha, beta and delta comprise a regulatory subcomplex and subunits epsilon and gamma comprise a catalytic subcomplex. Within the complex, the hexameric regulatory complex resides at the center, with the two heterodimeric catalytic subcomplexes bound on opposite sides.</text>
</comment>
<proteinExistence type="inferred from homology"/>
<dbReference type="PANTHER" id="PTHR45989">
    <property type="entry name" value="TRANSLATION INITIATION FACTOR EIF-2B SUBUNIT GAMMA"/>
    <property type="match status" value="1"/>
</dbReference>